<dbReference type="PANTHER" id="PTHR28136">
    <property type="entry name" value="NUCLEUS EXPORT PROTEIN BRR6"/>
    <property type="match status" value="1"/>
</dbReference>
<dbReference type="Proteomes" id="UP001195914">
    <property type="component" value="Unassembled WGS sequence"/>
</dbReference>
<dbReference type="SMART" id="SM01042">
    <property type="entry name" value="Brr6_like_C_C"/>
    <property type="match status" value="1"/>
</dbReference>
<sequence>MEDTASDMSATDAGDALAEFCSLSLVPGFRSQSFANAPRENTNNADHSHSFVGGENIDETNDDVLFVGTNIKVKSDMTEKGVRESNTTGSTADSMPRELQTERYVGDCEMRVGAASEDVSCVDSPELYGSGGSAYYADEASEDGLKLGAENSGANTAEDEITAVPKVPHYSSDKPQTGFLLNFFRGRGSKATLKSVVKGKTVYNKIIDLDADCGTPCEFEDVNDAIQHVASSRPGCQKAGSVSGAVSNASYPSNRRHRSYRNEQVCHHDYNDHRARSGQTIIGLGRMDPVQMGRWNHYDSAGGSRGVNMEKQPMTPDLFNGWVRAIFNVTVMTVLLYLVMVGILAFRRDIGNNVERRRQTVKSDAMLCQENYRKNKCRTMKVPALESQCREWEACMYKDAILYDDASLLSAEVLGSVLNRFVSQLDTRTVGILLAGFLALFVGSNCALSMSSAARPPSQGWFKGWFSRNSPPPNGSDLLQNTQFLLNPQLMHAMHNPYLQPNYCVMGSYPYVNPGDFVHPYSSDVPSYYHDNHSEEHVSPVKGGRTSAWKRRFMSPWVDQE</sequence>
<dbReference type="InterPro" id="IPR018767">
    <property type="entry name" value="Brl1/Brr6_dom"/>
</dbReference>
<feature type="compositionally biased region" description="Polar residues" evidence="1">
    <location>
        <begin position="84"/>
        <end position="93"/>
    </location>
</feature>
<accession>A0AAD9GFT7</accession>
<dbReference type="AlphaFoldDB" id="A0AAD9GFT7"/>
<dbReference type="GO" id="GO:0055088">
    <property type="term" value="P:lipid homeostasis"/>
    <property type="evidence" value="ECO:0007669"/>
    <property type="project" value="InterPro"/>
</dbReference>
<feature type="transmembrane region" description="Helical" evidence="2">
    <location>
        <begin position="322"/>
        <end position="346"/>
    </location>
</feature>
<reference evidence="4" key="1">
    <citation type="journal article" date="2014" name="Nucleic Acids Res.">
        <title>The evolutionary dynamics of variant antigen genes in Babesia reveal a history of genomic innovation underlying host-parasite interaction.</title>
        <authorList>
            <person name="Jackson A.P."/>
            <person name="Otto T.D."/>
            <person name="Darby A."/>
            <person name="Ramaprasad A."/>
            <person name="Xia D."/>
            <person name="Echaide I.E."/>
            <person name="Farber M."/>
            <person name="Gahlot S."/>
            <person name="Gamble J."/>
            <person name="Gupta D."/>
            <person name="Gupta Y."/>
            <person name="Jackson L."/>
            <person name="Malandrin L."/>
            <person name="Malas T.B."/>
            <person name="Moussa E."/>
            <person name="Nair M."/>
            <person name="Reid A.J."/>
            <person name="Sanders M."/>
            <person name="Sharma J."/>
            <person name="Tracey A."/>
            <person name="Quail M.A."/>
            <person name="Weir W."/>
            <person name="Wastling J.M."/>
            <person name="Hall N."/>
            <person name="Willadsen P."/>
            <person name="Lingelbach K."/>
            <person name="Shiels B."/>
            <person name="Tait A."/>
            <person name="Berriman M."/>
            <person name="Allred D.R."/>
            <person name="Pain A."/>
        </authorList>
    </citation>
    <scope>NUCLEOTIDE SEQUENCE</scope>
    <source>
        <strain evidence="4">1802A</strain>
    </source>
</reference>
<protein>
    <recommendedName>
        <fullName evidence="3">Brl1/Brr6 domain-containing protein</fullName>
    </recommendedName>
</protein>
<evidence type="ECO:0000313" key="5">
    <source>
        <dbReference type="Proteomes" id="UP001195914"/>
    </source>
</evidence>
<dbReference type="PANTHER" id="PTHR28136:SF1">
    <property type="entry name" value="NUCLEUS EXPORT PROTEIN BRL1"/>
    <property type="match status" value="1"/>
</dbReference>
<name>A0AAD9GFT7_BABDI</name>
<dbReference type="EMBL" id="JAHBMH010000033">
    <property type="protein sequence ID" value="KAK1937488.1"/>
    <property type="molecule type" value="Genomic_DNA"/>
</dbReference>
<dbReference type="GO" id="GO:0031965">
    <property type="term" value="C:nuclear membrane"/>
    <property type="evidence" value="ECO:0007669"/>
    <property type="project" value="InterPro"/>
</dbReference>
<evidence type="ECO:0000259" key="3">
    <source>
        <dbReference type="SMART" id="SM01042"/>
    </source>
</evidence>
<keyword evidence="2" id="KW-1133">Transmembrane helix</keyword>
<dbReference type="InterPro" id="IPR040202">
    <property type="entry name" value="Brl1/Brr6"/>
</dbReference>
<feature type="domain" description="Brl1/Brr6" evidence="3">
    <location>
        <begin position="319"/>
        <end position="452"/>
    </location>
</feature>
<evidence type="ECO:0000256" key="1">
    <source>
        <dbReference type="SAM" id="MobiDB-lite"/>
    </source>
</evidence>
<comment type="caution">
    <text evidence="4">The sequence shown here is derived from an EMBL/GenBank/DDBJ whole genome shotgun (WGS) entry which is preliminary data.</text>
</comment>
<dbReference type="Pfam" id="PF10104">
    <property type="entry name" value="Brr6_like_C_C"/>
    <property type="match status" value="1"/>
</dbReference>
<gene>
    <name evidence="4" type="ORF">X943_002232</name>
</gene>
<proteinExistence type="predicted"/>
<feature type="region of interest" description="Disordered" evidence="1">
    <location>
        <begin position="234"/>
        <end position="258"/>
    </location>
</feature>
<reference evidence="4" key="2">
    <citation type="submission" date="2021-05" db="EMBL/GenBank/DDBJ databases">
        <authorList>
            <person name="Pain A."/>
        </authorList>
    </citation>
    <scope>NUCLEOTIDE SEQUENCE</scope>
    <source>
        <strain evidence="4">1802A</strain>
    </source>
</reference>
<evidence type="ECO:0000256" key="2">
    <source>
        <dbReference type="SAM" id="Phobius"/>
    </source>
</evidence>
<keyword evidence="2" id="KW-0812">Transmembrane</keyword>
<keyword evidence="2" id="KW-0472">Membrane</keyword>
<feature type="compositionally biased region" description="Low complexity" evidence="1">
    <location>
        <begin position="239"/>
        <end position="250"/>
    </location>
</feature>
<evidence type="ECO:0000313" key="4">
    <source>
        <dbReference type="EMBL" id="KAK1937488.1"/>
    </source>
</evidence>
<feature type="transmembrane region" description="Helical" evidence="2">
    <location>
        <begin position="430"/>
        <end position="450"/>
    </location>
</feature>
<feature type="region of interest" description="Disordered" evidence="1">
    <location>
        <begin position="77"/>
        <end position="96"/>
    </location>
</feature>
<dbReference type="GO" id="GO:0006998">
    <property type="term" value="P:nuclear envelope organization"/>
    <property type="evidence" value="ECO:0007669"/>
    <property type="project" value="InterPro"/>
</dbReference>
<keyword evidence="5" id="KW-1185">Reference proteome</keyword>
<organism evidence="4 5">
    <name type="scientific">Babesia divergens</name>
    <dbReference type="NCBI Taxonomy" id="32595"/>
    <lineage>
        <taxon>Eukaryota</taxon>
        <taxon>Sar</taxon>
        <taxon>Alveolata</taxon>
        <taxon>Apicomplexa</taxon>
        <taxon>Aconoidasida</taxon>
        <taxon>Piroplasmida</taxon>
        <taxon>Babesiidae</taxon>
        <taxon>Babesia</taxon>
    </lineage>
</organism>